<gene>
    <name evidence="1" type="ORF">QFC20_006132</name>
</gene>
<reference evidence="1" key="1">
    <citation type="submission" date="2023-04" db="EMBL/GenBank/DDBJ databases">
        <title>Draft Genome sequencing of Naganishia species isolated from polar environments using Oxford Nanopore Technology.</title>
        <authorList>
            <person name="Leo P."/>
            <person name="Venkateswaran K."/>
        </authorList>
    </citation>
    <scope>NUCLEOTIDE SEQUENCE</scope>
    <source>
        <strain evidence="1">MNA-CCFEE 5262</strain>
    </source>
</reference>
<organism evidence="1 2">
    <name type="scientific">Naganishia adeliensis</name>
    <dbReference type="NCBI Taxonomy" id="92952"/>
    <lineage>
        <taxon>Eukaryota</taxon>
        <taxon>Fungi</taxon>
        <taxon>Dikarya</taxon>
        <taxon>Basidiomycota</taxon>
        <taxon>Agaricomycotina</taxon>
        <taxon>Tremellomycetes</taxon>
        <taxon>Filobasidiales</taxon>
        <taxon>Filobasidiaceae</taxon>
        <taxon>Naganishia</taxon>
    </lineage>
</organism>
<accession>A0ACC2VG13</accession>
<sequence>MGDCLSAISPPSFWGNMDRCGMEPTPSRKVGGRLPSRCSIDAIARVYNLPIDTILSAGYMRETVDHQGRAGDWDDEGEGSDGFETVKTVYTIIAEHLLGEHAFQAAAHLNIASRAIHRETSPVLWESVFLDHRNYHRWPKTLPVNLKYTKYFFLQSQGLPNSLLDAAPNIVLAVTVATPLINPICILSIHRPVSLSTILTLLQTPIHHPQANHANCARAEAICSRGYGKRGLAGLQRVCVGAERKSSIRPAEVVSRVDITNGAYIHGYGPERLRGTRTGVRLNQASVEYWPPRGHDRTRQVATAVELLRIAALQETPIGGEGGVHSEESRCLYRRRMEIDSELSFDPSEDEADAFVSKLRYEARRTPLILQNKIFLAIRGDVSAGYVSSLTQRMRRVHESTIKSLDGLPPMLPDGYVEVFDCRAEVKLEPWERREDARGTRIEVASLIAVVEGEGVKFHCRYEER</sequence>
<keyword evidence="2" id="KW-1185">Reference proteome</keyword>
<evidence type="ECO:0000313" key="2">
    <source>
        <dbReference type="Proteomes" id="UP001230649"/>
    </source>
</evidence>
<name>A0ACC2VG13_9TREE</name>
<comment type="caution">
    <text evidence="1">The sequence shown here is derived from an EMBL/GenBank/DDBJ whole genome shotgun (WGS) entry which is preliminary data.</text>
</comment>
<protein>
    <submittedName>
        <fullName evidence="1">Uncharacterized protein</fullName>
    </submittedName>
</protein>
<evidence type="ECO:0000313" key="1">
    <source>
        <dbReference type="EMBL" id="KAJ9097786.1"/>
    </source>
</evidence>
<dbReference type="Proteomes" id="UP001230649">
    <property type="component" value="Unassembled WGS sequence"/>
</dbReference>
<dbReference type="EMBL" id="JASBWS010000100">
    <property type="protein sequence ID" value="KAJ9097786.1"/>
    <property type="molecule type" value="Genomic_DNA"/>
</dbReference>
<proteinExistence type="predicted"/>